<dbReference type="STRING" id="10195.A0A3M7QCX1"/>
<comment type="subcellular location">
    <subcellularLocation>
        <location evidence="2">Cell membrane</location>
        <topology evidence="2">Multi-pass membrane protein</topology>
    </subcellularLocation>
    <subcellularLocation>
        <location evidence="1">Endoplasmic reticulum membrane</location>
        <topology evidence="1">Multi-pass membrane protein</topology>
    </subcellularLocation>
</comment>
<dbReference type="PANTHER" id="PTHR12869:SF0">
    <property type="entry name" value="BOS COMPLEX SUBUNIT TMEM147"/>
    <property type="match status" value="1"/>
</dbReference>
<dbReference type="InterPro" id="IPR019164">
    <property type="entry name" value="TMEM147"/>
</dbReference>
<dbReference type="OrthoDB" id="9993532at2759"/>
<evidence type="ECO:0000256" key="4">
    <source>
        <dbReference type="ARBA" id="ARBA00022692"/>
    </source>
</evidence>
<keyword evidence="13" id="KW-1185">Reference proteome</keyword>
<dbReference type="EMBL" id="REGN01006509">
    <property type="protein sequence ID" value="RNA09230.1"/>
    <property type="molecule type" value="Genomic_DNA"/>
</dbReference>
<evidence type="ECO:0000256" key="6">
    <source>
        <dbReference type="ARBA" id="ARBA00022989"/>
    </source>
</evidence>
<dbReference type="GO" id="GO:0005886">
    <property type="term" value="C:plasma membrane"/>
    <property type="evidence" value="ECO:0007669"/>
    <property type="project" value="UniProtKB-SubCell"/>
</dbReference>
<proteinExistence type="inferred from homology"/>
<keyword evidence="3" id="KW-1003">Cell membrane</keyword>
<accession>A0A3M7QCX1</accession>
<evidence type="ECO:0000256" key="9">
    <source>
        <dbReference type="ARBA" id="ARBA00034846"/>
    </source>
</evidence>
<feature type="transmembrane region" description="Helical" evidence="11">
    <location>
        <begin position="132"/>
        <end position="155"/>
    </location>
</feature>
<dbReference type="AlphaFoldDB" id="A0A3M7QCX1"/>
<gene>
    <name evidence="12" type="ORF">BpHYR1_020737</name>
</gene>
<protein>
    <recommendedName>
        <fullName evidence="9">BOS complex subunit TMEM147</fullName>
    </recommendedName>
    <alternativeName>
        <fullName evidence="10">Transmembrane protein 147</fullName>
    </alternativeName>
</protein>
<evidence type="ECO:0000313" key="13">
    <source>
        <dbReference type="Proteomes" id="UP000276133"/>
    </source>
</evidence>
<evidence type="ECO:0000256" key="7">
    <source>
        <dbReference type="ARBA" id="ARBA00023136"/>
    </source>
</evidence>
<comment type="similarity">
    <text evidence="8">Belongs to the TMEM147 family.</text>
</comment>
<dbReference type="Pfam" id="PF09767">
    <property type="entry name" value="DUF2053"/>
    <property type="match status" value="1"/>
</dbReference>
<evidence type="ECO:0000256" key="10">
    <source>
        <dbReference type="ARBA" id="ARBA00034899"/>
    </source>
</evidence>
<comment type="caution">
    <text evidence="12">The sequence shown here is derived from an EMBL/GenBank/DDBJ whole genome shotgun (WGS) entry which is preliminary data.</text>
</comment>
<dbReference type="PANTHER" id="PTHR12869">
    <property type="entry name" value="SMALL SEVEN TRANSMEMBRANE DOMAIN-CONTAINING PROTEIN"/>
    <property type="match status" value="1"/>
</dbReference>
<feature type="transmembrane region" description="Helical" evidence="11">
    <location>
        <begin position="69"/>
        <end position="87"/>
    </location>
</feature>
<reference evidence="12 13" key="1">
    <citation type="journal article" date="2018" name="Sci. Rep.">
        <title>Genomic signatures of local adaptation to the degree of environmental predictability in rotifers.</title>
        <authorList>
            <person name="Franch-Gras L."/>
            <person name="Hahn C."/>
            <person name="Garcia-Roger E.M."/>
            <person name="Carmona M.J."/>
            <person name="Serra M."/>
            <person name="Gomez A."/>
        </authorList>
    </citation>
    <scope>NUCLEOTIDE SEQUENCE [LARGE SCALE GENOMIC DNA]</scope>
    <source>
        <strain evidence="12">HYR1</strain>
    </source>
</reference>
<organism evidence="12 13">
    <name type="scientific">Brachionus plicatilis</name>
    <name type="common">Marine rotifer</name>
    <name type="synonym">Brachionus muelleri</name>
    <dbReference type="NCBI Taxonomy" id="10195"/>
    <lineage>
        <taxon>Eukaryota</taxon>
        <taxon>Metazoa</taxon>
        <taxon>Spiralia</taxon>
        <taxon>Gnathifera</taxon>
        <taxon>Rotifera</taxon>
        <taxon>Eurotatoria</taxon>
        <taxon>Monogononta</taxon>
        <taxon>Pseudotrocha</taxon>
        <taxon>Ploima</taxon>
        <taxon>Brachionidae</taxon>
        <taxon>Brachionus</taxon>
    </lineage>
</organism>
<feature type="transmembrane region" description="Helical" evidence="11">
    <location>
        <begin position="39"/>
        <end position="57"/>
    </location>
</feature>
<dbReference type="GO" id="GO:0005789">
    <property type="term" value="C:endoplasmic reticulum membrane"/>
    <property type="evidence" value="ECO:0007669"/>
    <property type="project" value="UniProtKB-SubCell"/>
</dbReference>
<evidence type="ECO:0000256" key="2">
    <source>
        <dbReference type="ARBA" id="ARBA00004651"/>
    </source>
</evidence>
<keyword evidence="4 11" id="KW-0812">Transmembrane</keyword>
<evidence type="ECO:0000256" key="3">
    <source>
        <dbReference type="ARBA" id="ARBA00022475"/>
    </source>
</evidence>
<evidence type="ECO:0000256" key="5">
    <source>
        <dbReference type="ARBA" id="ARBA00022824"/>
    </source>
</evidence>
<feature type="transmembrane region" description="Helical" evidence="11">
    <location>
        <begin position="167"/>
        <end position="188"/>
    </location>
</feature>
<feature type="transmembrane region" description="Helical" evidence="11">
    <location>
        <begin position="99"/>
        <end position="120"/>
    </location>
</feature>
<feature type="transmembrane region" description="Helical" evidence="11">
    <location>
        <begin position="194"/>
        <end position="216"/>
    </location>
</feature>
<keyword evidence="6 11" id="KW-1133">Transmembrane helix</keyword>
<evidence type="ECO:0000313" key="12">
    <source>
        <dbReference type="EMBL" id="RNA09230.1"/>
    </source>
</evidence>
<dbReference type="Proteomes" id="UP000276133">
    <property type="component" value="Unassembled WGS sequence"/>
</dbReference>
<sequence length="227" mass="25908">MTFLHFINCVGLASAPYFLTYKYAGLADYNVFWKYLQTVFLYLFVQFSKMMVLATFFPDMDDSKFNVLIEFLKITVDFGDLIGLYVAMTQIAGKCEIKYLVAGVGWASAELIMTKFFPLWSGARGAEFDWKYIQISLDSNITLVQYISTALLIYLYNRNDTTRYTRIIIFLIALCCYRPLIAEILIHTVGLGSWSLIFCKALFTGFIGLIGLSLFYQTGGSFLKSSR</sequence>
<keyword evidence="7 11" id="KW-0472">Membrane</keyword>
<evidence type="ECO:0000256" key="8">
    <source>
        <dbReference type="ARBA" id="ARBA00034739"/>
    </source>
</evidence>
<keyword evidence="5" id="KW-0256">Endoplasmic reticulum</keyword>
<evidence type="ECO:0000256" key="1">
    <source>
        <dbReference type="ARBA" id="ARBA00004477"/>
    </source>
</evidence>
<evidence type="ECO:0000256" key="11">
    <source>
        <dbReference type="SAM" id="Phobius"/>
    </source>
</evidence>
<name>A0A3M7QCX1_BRAPC</name>